<evidence type="ECO:0000256" key="1">
    <source>
        <dbReference type="ARBA" id="ARBA00009477"/>
    </source>
</evidence>
<dbReference type="Pfam" id="PF25954">
    <property type="entry name" value="Beta-barrel_RND_2"/>
    <property type="match status" value="1"/>
</dbReference>
<evidence type="ECO:0000256" key="2">
    <source>
        <dbReference type="SAM" id="Phobius"/>
    </source>
</evidence>
<feature type="domain" description="CusB-like beta-barrel" evidence="3">
    <location>
        <begin position="228"/>
        <end position="298"/>
    </location>
</feature>
<keyword evidence="5" id="KW-1185">Reference proteome</keyword>
<dbReference type="PANTHER" id="PTHR30469">
    <property type="entry name" value="MULTIDRUG RESISTANCE PROTEIN MDTA"/>
    <property type="match status" value="1"/>
</dbReference>
<keyword evidence="2" id="KW-0812">Transmembrane</keyword>
<accession>A0A1Z4C1Q6</accession>
<organism evidence="4 5">
    <name type="scientific">Methylovulum psychrotolerans</name>
    <dbReference type="NCBI Taxonomy" id="1704499"/>
    <lineage>
        <taxon>Bacteria</taxon>
        <taxon>Pseudomonadati</taxon>
        <taxon>Pseudomonadota</taxon>
        <taxon>Gammaproteobacteria</taxon>
        <taxon>Methylococcales</taxon>
        <taxon>Methylococcaceae</taxon>
        <taxon>Methylovulum</taxon>
    </lineage>
</organism>
<evidence type="ECO:0000259" key="3">
    <source>
        <dbReference type="Pfam" id="PF25954"/>
    </source>
</evidence>
<dbReference type="RefSeq" id="WP_088620350.1">
    <property type="nucleotide sequence ID" value="NZ_CP022129.1"/>
</dbReference>
<protein>
    <submittedName>
        <fullName evidence="4">Efflux transporter periplasmic adaptor subunit</fullName>
    </submittedName>
</protein>
<proteinExistence type="inferred from homology"/>
<reference evidence="4 5" key="1">
    <citation type="submission" date="2017-06" db="EMBL/GenBank/DDBJ databases">
        <title>Genome Sequencing of the methanotroph Methylovulum psychrotolerants str. HV10-M2 isolated from a high-altitude environment.</title>
        <authorList>
            <person name="Mateos-Rivera A."/>
        </authorList>
    </citation>
    <scope>NUCLEOTIDE SEQUENCE [LARGE SCALE GENOMIC DNA]</scope>
    <source>
        <strain evidence="4 5">HV10_M2</strain>
    </source>
</reference>
<sequence length="365" mass="38503">MTAQKTFLTSYPWLIPVAAISGLVLVILFALGFLGGGQKISQGTTEAIGQLVPTGAATLTVARQATTNVSAWQGTVRSRLAVKIAPKLNARIVDIPVHPGERVHKGAVLARLDDRELRAASQASQAAQAAAEAQAAQAAAEERRIIDLYAKQAATKQNYDAVLAGARAARALANQAASSAQQSQVLLGEDVLTAPFDGIIGERLQEPGDMGMPNQPIVTLLKPDDLRLEAAVPSTCAGQIGLGMAVTVRIDALHQTVQGKVDEIAPETDPQTRSQAIKISLPATHGLQHGQFAWLELACQAQQQVLLIPQSAVVQYGQLQAVRVVEGKQAHVRHIRTGKAYGGQVEVLSGLHEGETILLDSGLQP</sequence>
<dbReference type="KEGG" id="mpsy:CEK71_16200"/>
<dbReference type="Gene3D" id="2.40.420.20">
    <property type="match status" value="1"/>
</dbReference>
<keyword evidence="2" id="KW-1133">Transmembrane helix</keyword>
<dbReference type="InterPro" id="IPR058792">
    <property type="entry name" value="Beta-barrel_RND_2"/>
</dbReference>
<dbReference type="NCBIfam" id="TIGR01730">
    <property type="entry name" value="RND_mfp"/>
    <property type="match status" value="1"/>
</dbReference>
<keyword evidence="2" id="KW-0472">Membrane</keyword>
<dbReference type="Gene3D" id="1.10.287.470">
    <property type="entry name" value="Helix hairpin bin"/>
    <property type="match status" value="1"/>
</dbReference>
<dbReference type="GO" id="GO:0015562">
    <property type="term" value="F:efflux transmembrane transporter activity"/>
    <property type="evidence" value="ECO:0007669"/>
    <property type="project" value="TreeGrafter"/>
</dbReference>
<dbReference type="Gene3D" id="2.40.50.100">
    <property type="match status" value="1"/>
</dbReference>
<gene>
    <name evidence="4" type="ORF">CEK71_16200</name>
</gene>
<dbReference type="AlphaFoldDB" id="A0A1Z4C1Q6"/>
<name>A0A1Z4C1Q6_9GAMM</name>
<dbReference type="PANTHER" id="PTHR30469:SF15">
    <property type="entry name" value="HLYD FAMILY OF SECRETION PROTEINS"/>
    <property type="match status" value="1"/>
</dbReference>
<dbReference type="GO" id="GO:1990281">
    <property type="term" value="C:efflux pump complex"/>
    <property type="evidence" value="ECO:0007669"/>
    <property type="project" value="TreeGrafter"/>
</dbReference>
<evidence type="ECO:0000313" key="5">
    <source>
        <dbReference type="Proteomes" id="UP000197019"/>
    </source>
</evidence>
<dbReference type="Gene3D" id="2.40.30.170">
    <property type="match status" value="1"/>
</dbReference>
<dbReference type="OrthoDB" id="5730196at2"/>
<dbReference type="EMBL" id="CP022129">
    <property type="protein sequence ID" value="ASF47478.1"/>
    <property type="molecule type" value="Genomic_DNA"/>
</dbReference>
<dbReference type="SUPFAM" id="SSF111369">
    <property type="entry name" value="HlyD-like secretion proteins"/>
    <property type="match status" value="1"/>
</dbReference>
<evidence type="ECO:0000313" key="4">
    <source>
        <dbReference type="EMBL" id="ASF47478.1"/>
    </source>
</evidence>
<dbReference type="Proteomes" id="UP000197019">
    <property type="component" value="Chromosome"/>
</dbReference>
<comment type="similarity">
    <text evidence="1">Belongs to the membrane fusion protein (MFP) (TC 8.A.1) family.</text>
</comment>
<feature type="transmembrane region" description="Helical" evidence="2">
    <location>
        <begin position="13"/>
        <end position="34"/>
    </location>
</feature>
<dbReference type="InterPro" id="IPR006143">
    <property type="entry name" value="RND_pump_MFP"/>
</dbReference>